<dbReference type="InterPro" id="IPR025748">
    <property type="entry name" value="PrcB_C_dom"/>
</dbReference>
<dbReference type="Pfam" id="PF14343">
    <property type="entry name" value="PrcB_C"/>
    <property type="match status" value="1"/>
</dbReference>
<dbReference type="OrthoDB" id="6399767at2"/>
<sequence length="159" mass="17961">MTQSKNGIILLLFSCTLLFFTANSLAAKRSILYQVLYQDSEYYDDNAFGNKSIKVIRDWNTYADEVIKHTQEAIIDVNFSESQVVVIDMGNRPNTGYGVKISSVLEFDDYIVVYTKFSVGDYSSGECLPGEAITNPIVILKINSQKEIIVREKYKSDPC</sequence>
<organism evidence="3 4">
    <name type="scientific">Thalassotalea mangrovi</name>
    <dbReference type="NCBI Taxonomy" id="2572245"/>
    <lineage>
        <taxon>Bacteria</taxon>
        <taxon>Pseudomonadati</taxon>
        <taxon>Pseudomonadota</taxon>
        <taxon>Gammaproteobacteria</taxon>
        <taxon>Alteromonadales</taxon>
        <taxon>Colwelliaceae</taxon>
        <taxon>Thalassotalea</taxon>
    </lineage>
</organism>
<dbReference type="GO" id="GO:0008233">
    <property type="term" value="F:peptidase activity"/>
    <property type="evidence" value="ECO:0007669"/>
    <property type="project" value="UniProtKB-KW"/>
</dbReference>
<dbReference type="RefSeq" id="WP_136735634.1">
    <property type="nucleotide sequence ID" value="NZ_SWDB01000018.1"/>
</dbReference>
<dbReference type="EMBL" id="SWDB01000018">
    <property type="protein sequence ID" value="TKB45569.1"/>
    <property type="molecule type" value="Genomic_DNA"/>
</dbReference>
<feature type="signal peptide" evidence="1">
    <location>
        <begin position="1"/>
        <end position="26"/>
    </location>
</feature>
<accession>A0A4U1B5E4</accession>
<keyword evidence="3" id="KW-0378">Hydrolase</keyword>
<evidence type="ECO:0000256" key="1">
    <source>
        <dbReference type="SAM" id="SignalP"/>
    </source>
</evidence>
<feature type="chain" id="PRO_5020766822" evidence="1">
    <location>
        <begin position="27"/>
        <end position="159"/>
    </location>
</feature>
<gene>
    <name evidence="3" type="ORF">E8M12_08200</name>
</gene>
<proteinExistence type="predicted"/>
<dbReference type="GO" id="GO:0006508">
    <property type="term" value="P:proteolysis"/>
    <property type="evidence" value="ECO:0007669"/>
    <property type="project" value="UniProtKB-KW"/>
</dbReference>
<feature type="domain" description="PrcB C-terminal" evidence="2">
    <location>
        <begin position="84"/>
        <end position="143"/>
    </location>
</feature>
<dbReference type="AlphaFoldDB" id="A0A4U1B5E4"/>
<reference evidence="3 4" key="1">
    <citation type="submission" date="2019-04" db="EMBL/GenBank/DDBJ databases">
        <title>Thalassotalea guangxiensis sp. nov., isolated from sediment of the coastal wetland.</title>
        <authorList>
            <person name="Zheng S."/>
            <person name="Zhang D."/>
        </authorList>
    </citation>
    <scope>NUCLEOTIDE SEQUENCE [LARGE SCALE GENOMIC DNA]</scope>
    <source>
        <strain evidence="3 4">ZS-4</strain>
    </source>
</reference>
<evidence type="ECO:0000313" key="3">
    <source>
        <dbReference type="EMBL" id="TKB45569.1"/>
    </source>
</evidence>
<dbReference type="Proteomes" id="UP000307999">
    <property type="component" value="Unassembled WGS sequence"/>
</dbReference>
<keyword evidence="3" id="KW-0645">Protease</keyword>
<protein>
    <submittedName>
        <fullName evidence="3">Protease complex subunit PrcB family protein</fullName>
    </submittedName>
</protein>
<comment type="caution">
    <text evidence="3">The sequence shown here is derived from an EMBL/GenBank/DDBJ whole genome shotgun (WGS) entry which is preliminary data.</text>
</comment>
<keyword evidence="4" id="KW-1185">Reference proteome</keyword>
<evidence type="ECO:0000259" key="2">
    <source>
        <dbReference type="Pfam" id="PF14343"/>
    </source>
</evidence>
<keyword evidence="1" id="KW-0732">Signal</keyword>
<name>A0A4U1B5E4_9GAMM</name>
<evidence type="ECO:0000313" key="4">
    <source>
        <dbReference type="Proteomes" id="UP000307999"/>
    </source>
</evidence>